<comment type="caution">
    <text evidence="1">The sequence shown here is derived from an EMBL/GenBank/DDBJ whole genome shotgun (WGS) entry which is preliminary data.</text>
</comment>
<dbReference type="AlphaFoldDB" id="A0A0V1AKZ7"/>
<dbReference type="InParanoid" id="A0A0V1AKZ7"/>
<dbReference type="EMBL" id="JYDH01001287">
    <property type="protein sequence ID" value="KRY24956.1"/>
    <property type="molecule type" value="Genomic_DNA"/>
</dbReference>
<proteinExistence type="predicted"/>
<keyword evidence="2" id="KW-1185">Reference proteome</keyword>
<sequence length="63" mass="7370">MQIDEVLQLNWPRFGVHVWKLRRKVKQHQAPMHLVDMALRTSAHCNVASDLAASFTFDRRPSK</sequence>
<gene>
    <name evidence="1" type="ORF">T01_2905</name>
</gene>
<reference evidence="1 2" key="1">
    <citation type="submission" date="2015-01" db="EMBL/GenBank/DDBJ databases">
        <title>Evolution of Trichinella species and genotypes.</title>
        <authorList>
            <person name="Korhonen P.K."/>
            <person name="Edoardo P."/>
            <person name="Giuseppe L.R."/>
            <person name="Gasser R.B."/>
        </authorList>
    </citation>
    <scope>NUCLEOTIDE SEQUENCE [LARGE SCALE GENOMIC DNA]</scope>
    <source>
        <strain evidence="1">ISS3</strain>
    </source>
</reference>
<organism evidence="1 2">
    <name type="scientific">Trichinella spiralis</name>
    <name type="common">Trichina worm</name>
    <dbReference type="NCBI Taxonomy" id="6334"/>
    <lineage>
        <taxon>Eukaryota</taxon>
        <taxon>Metazoa</taxon>
        <taxon>Ecdysozoa</taxon>
        <taxon>Nematoda</taxon>
        <taxon>Enoplea</taxon>
        <taxon>Dorylaimia</taxon>
        <taxon>Trichinellida</taxon>
        <taxon>Trichinellidae</taxon>
        <taxon>Trichinella</taxon>
    </lineage>
</organism>
<dbReference type="Proteomes" id="UP000054776">
    <property type="component" value="Unassembled WGS sequence"/>
</dbReference>
<evidence type="ECO:0000313" key="2">
    <source>
        <dbReference type="Proteomes" id="UP000054776"/>
    </source>
</evidence>
<name>A0A0V1AKZ7_TRISP</name>
<accession>A0A0V1AKZ7</accession>
<evidence type="ECO:0000313" key="1">
    <source>
        <dbReference type="EMBL" id="KRY24956.1"/>
    </source>
</evidence>
<protein>
    <submittedName>
        <fullName evidence="1">Uncharacterized protein</fullName>
    </submittedName>
</protein>